<dbReference type="InterPro" id="IPR015161">
    <property type="entry name" value="Sklp_toxin_b/g_crystallin"/>
</dbReference>
<dbReference type="InterPro" id="IPR015791">
    <property type="entry name" value="Antimic/Inh_G_crystallin-like"/>
</dbReference>
<feature type="chain" id="PRO_5016619695" description="Streptomyces killer toxin-like beta/gamma crystallin domain-containing protein" evidence="1">
    <location>
        <begin position="29"/>
        <end position="128"/>
    </location>
</feature>
<dbReference type="SUPFAM" id="SSF49695">
    <property type="entry name" value="gamma-Crystallin-like"/>
    <property type="match status" value="1"/>
</dbReference>
<evidence type="ECO:0000256" key="1">
    <source>
        <dbReference type="SAM" id="SignalP"/>
    </source>
</evidence>
<dbReference type="AlphaFoldDB" id="A0A366LS59"/>
<keyword evidence="4" id="KW-1185">Reference proteome</keyword>
<dbReference type="Proteomes" id="UP000253303">
    <property type="component" value="Unassembled WGS sequence"/>
</dbReference>
<name>A0A366LS59_9ACTN</name>
<organism evidence="3 4">
    <name type="scientific">Spongiactinospora rosea</name>
    <dbReference type="NCBI Taxonomy" id="2248750"/>
    <lineage>
        <taxon>Bacteria</taxon>
        <taxon>Bacillati</taxon>
        <taxon>Actinomycetota</taxon>
        <taxon>Actinomycetes</taxon>
        <taxon>Streptosporangiales</taxon>
        <taxon>Streptosporangiaceae</taxon>
        <taxon>Spongiactinospora</taxon>
    </lineage>
</organism>
<evidence type="ECO:0000259" key="2">
    <source>
        <dbReference type="Pfam" id="PF09076"/>
    </source>
</evidence>
<reference evidence="3 4" key="1">
    <citation type="submission" date="2018-06" db="EMBL/GenBank/DDBJ databases">
        <title>Sphaerisporangium craniellae sp. nov., isolated from a marine sponge in the South China Sea.</title>
        <authorList>
            <person name="Li L."/>
        </authorList>
    </citation>
    <scope>NUCLEOTIDE SEQUENCE [LARGE SCALE GENOMIC DNA]</scope>
    <source>
        <strain evidence="3 4">LHW63015</strain>
    </source>
</reference>
<dbReference type="EMBL" id="QMEY01000014">
    <property type="protein sequence ID" value="RBQ16805.1"/>
    <property type="molecule type" value="Genomic_DNA"/>
</dbReference>
<sequence>MKSFLRHALVAGAVALTAMVALPSPAYAIDKVTCGKPSRDDWLVVQNQVAKYKLDTHCFANRGTVNVAYYNVWTISSGNNRVAIEYIDDRGQRSKGMILDKWQGWSHKYAPSPNIKGTIYKVSKITIL</sequence>
<evidence type="ECO:0000313" key="4">
    <source>
        <dbReference type="Proteomes" id="UP000253303"/>
    </source>
</evidence>
<evidence type="ECO:0000313" key="3">
    <source>
        <dbReference type="EMBL" id="RBQ16805.1"/>
    </source>
</evidence>
<keyword evidence="1" id="KW-0732">Signal</keyword>
<comment type="caution">
    <text evidence="3">The sequence shown here is derived from an EMBL/GenBank/DDBJ whole genome shotgun (WGS) entry which is preliminary data.</text>
</comment>
<dbReference type="RefSeq" id="WP_113983668.1">
    <property type="nucleotide sequence ID" value="NZ_QMEY01000014.1"/>
</dbReference>
<dbReference type="InterPro" id="IPR011024">
    <property type="entry name" value="G_crystallin-like"/>
</dbReference>
<feature type="domain" description="Streptomyces killer toxin-like beta/gamma crystallin" evidence="2">
    <location>
        <begin position="55"/>
        <end position="87"/>
    </location>
</feature>
<accession>A0A366LS59</accession>
<feature type="signal peptide" evidence="1">
    <location>
        <begin position="1"/>
        <end position="28"/>
    </location>
</feature>
<dbReference type="OrthoDB" id="4244810at2"/>
<dbReference type="Pfam" id="PF09076">
    <property type="entry name" value="Crystall_2"/>
    <property type="match status" value="1"/>
</dbReference>
<dbReference type="Gene3D" id="2.60.20.30">
    <property type="match status" value="1"/>
</dbReference>
<gene>
    <name evidence="3" type="ORF">DP939_27420</name>
</gene>
<protein>
    <recommendedName>
        <fullName evidence="2">Streptomyces killer toxin-like beta/gamma crystallin domain-containing protein</fullName>
    </recommendedName>
</protein>
<proteinExistence type="predicted"/>